<dbReference type="PANTHER" id="PTHR43102">
    <property type="entry name" value="SLR1143 PROTEIN"/>
    <property type="match status" value="1"/>
</dbReference>
<dbReference type="InterPro" id="IPR003018">
    <property type="entry name" value="GAF"/>
</dbReference>
<dbReference type="OrthoDB" id="21225at2759"/>
<feature type="compositionally biased region" description="Polar residues" evidence="1">
    <location>
        <begin position="286"/>
        <end position="297"/>
    </location>
</feature>
<reference evidence="3" key="1">
    <citation type="submission" date="2021-03" db="EMBL/GenBank/DDBJ databases">
        <title>Draft genome sequence of rust myrtle Austropuccinia psidii MF-1, a brazilian biotype.</title>
        <authorList>
            <person name="Quecine M.C."/>
            <person name="Pachon D.M.R."/>
            <person name="Bonatelli M.L."/>
            <person name="Correr F.H."/>
            <person name="Franceschini L.M."/>
            <person name="Leite T.F."/>
            <person name="Margarido G.R.A."/>
            <person name="Almeida C.A."/>
            <person name="Ferrarezi J.A."/>
            <person name="Labate C.A."/>
        </authorList>
    </citation>
    <scope>NUCLEOTIDE SEQUENCE</scope>
    <source>
        <strain evidence="3">MF-1</strain>
    </source>
</reference>
<name>A0A9Q3GEE2_9BASI</name>
<dbReference type="EMBL" id="AVOT02000679">
    <property type="protein sequence ID" value="MBW0464006.1"/>
    <property type="molecule type" value="Genomic_DNA"/>
</dbReference>
<feature type="compositionally biased region" description="Polar residues" evidence="1">
    <location>
        <begin position="58"/>
        <end position="68"/>
    </location>
</feature>
<protein>
    <recommendedName>
        <fullName evidence="2">GAF domain-containing protein</fullName>
    </recommendedName>
</protein>
<accession>A0A9Q3GEE2</accession>
<dbReference type="Proteomes" id="UP000765509">
    <property type="component" value="Unassembled WGS sequence"/>
</dbReference>
<feature type="compositionally biased region" description="Basic residues" evidence="1">
    <location>
        <begin position="88"/>
        <end position="100"/>
    </location>
</feature>
<feature type="region of interest" description="Disordered" evidence="1">
    <location>
        <begin position="278"/>
        <end position="311"/>
    </location>
</feature>
<keyword evidence="4" id="KW-1185">Reference proteome</keyword>
<evidence type="ECO:0000313" key="3">
    <source>
        <dbReference type="EMBL" id="MBW0464006.1"/>
    </source>
</evidence>
<gene>
    <name evidence="3" type="ORF">O181_003721</name>
</gene>
<dbReference type="SUPFAM" id="SSF55781">
    <property type="entry name" value="GAF domain-like"/>
    <property type="match status" value="1"/>
</dbReference>
<dbReference type="InterPro" id="IPR029016">
    <property type="entry name" value="GAF-like_dom_sf"/>
</dbReference>
<comment type="caution">
    <text evidence="3">The sequence shown here is derived from an EMBL/GenBank/DDBJ whole genome shotgun (WGS) entry which is preliminary data.</text>
</comment>
<feature type="domain" description="GAF" evidence="2">
    <location>
        <begin position="316"/>
        <end position="448"/>
    </location>
</feature>
<dbReference type="Gene3D" id="3.30.450.40">
    <property type="match status" value="1"/>
</dbReference>
<organism evidence="3 4">
    <name type="scientific">Austropuccinia psidii MF-1</name>
    <dbReference type="NCBI Taxonomy" id="1389203"/>
    <lineage>
        <taxon>Eukaryota</taxon>
        <taxon>Fungi</taxon>
        <taxon>Dikarya</taxon>
        <taxon>Basidiomycota</taxon>
        <taxon>Pucciniomycotina</taxon>
        <taxon>Pucciniomycetes</taxon>
        <taxon>Pucciniales</taxon>
        <taxon>Sphaerophragmiaceae</taxon>
        <taxon>Austropuccinia</taxon>
    </lineage>
</organism>
<evidence type="ECO:0000313" key="4">
    <source>
        <dbReference type="Proteomes" id="UP000765509"/>
    </source>
</evidence>
<dbReference type="Pfam" id="PF01590">
    <property type="entry name" value="GAF"/>
    <property type="match status" value="1"/>
</dbReference>
<feature type="region of interest" description="Disordered" evidence="1">
    <location>
        <begin position="50"/>
        <end position="100"/>
    </location>
</feature>
<evidence type="ECO:0000256" key="1">
    <source>
        <dbReference type="SAM" id="MobiDB-lite"/>
    </source>
</evidence>
<proteinExistence type="predicted"/>
<dbReference type="PANTHER" id="PTHR43102:SF2">
    <property type="entry name" value="GAF DOMAIN-CONTAINING PROTEIN"/>
    <property type="match status" value="1"/>
</dbReference>
<dbReference type="AlphaFoldDB" id="A0A9Q3GEE2"/>
<sequence length="762" mass="84638">MAQLIGSPIGTLLPYSFFHPIEGQKTKHAARSSKYFYDKAMSSTWSSISKEAKLPENEPNSATNTPGSSWLDDGIPAFSDSEDDKPARRPTKLGGHPKKQKRFARFRHIAFRAFISKPGSNRNGNVHTAELVSKTRKRPYSTILSSWKIKSKGNHSEIKKMVAVVKTRVSKSSPVEKHPKTWDEYHQFYADQLIDVRDPPLPPTEPAPEGEPPTPYQARLLLAPRPPNARAIQMIVNRLGFCGKGHYDVTEKAAEVSKARVELADKLISEGKAPSSIEESWEFSAGPSSAASDQPQTPKIAESFSNDMPPDSLEHHPVFRKIVRECREMFGTMFSMLTVFDEDRQIFLAESGAGGAREAPRDLSFCAHCILSGRKGIAILDTHNDWRYENSVLTQQWKSRFYAGVPLYAPNLDGSPESEQDLCPLGTLCVIDCQPRESFGIEERRKLVYMAEYARREIEKWYMKKMKWKMKNLEQSHQEWLVNLKRIESNNSDQSTNLIELLPDALSQPISTPPLLSSAKSGFARLKGSSSTRLTTLALSPSSSRISRAPLSPSIFEDQSAAMSPKTQKVFDLATQIVSNTLELSLVYLLAVVPHPDSAELGRTTIISAHNLPSPSPVFDAGLHLRALRSPEGGMLYQNPTPEEAEEAALTPKSATSTEIGSELKPEVYFSAVLVPIGSERPKNGGGFVLAGFTSDPKRVFGAEDNAWAVTLHSRYGNTARIFDFSNNAVFAWLPTRSTAIERVKRVMRPLGRICSAFVQIH</sequence>
<evidence type="ECO:0000259" key="2">
    <source>
        <dbReference type="Pfam" id="PF01590"/>
    </source>
</evidence>